<gene>
    <name evidence="3" type="ORF">F511_19147</name>
</gene>
<dbReference type="AlphaFoldDB" id="A0A2Z7BJZ2"/>
<dbReference type="EMBL" id="KV006889">
    <property type="protein sequence ID" value="KZV32301.1"/>
    <property type="molecule type" value="Genomic_DNA"/>
</dbReference>
<feature type="region of interest" description="Disordered" evidence="2">
    <location>
        <begin position="213"/>
        <end position="296"/>
    </location>
</feature>
<accession>A0A2Z7BJZ2</accession>
<evidence type="ECO:0000313" key="3">
    <source>
        <dbReference type="EMBL" id="KZV32301.1"/>
    </source>
</evidence>
<sequence length="529" mass="59739">MGKFKVVLPHTDERAHRPPPDFHTFYMNQLDMGLRFLIPRFITSLFHHIKIIPSQLAPNSYSFLLALAVLLSYHNVPLIPYVLMQLVQIKRLGPEKFYISHKGEHTFIKGNPSSHKGWMSRFFYIKRDGKRKPWRCEMSWRDNVYTFPPRTPDRSPNHTSFLEAMRGKSYNALELIKEDLLCFFGFRRKGVELAGDLDECMGKTEMLQFLEETEEAAAPPKKVAKKRNASTPAEKEAQRQRRKGVSSSGARPERTIEERRASTPPIPTIEERPDPTPIVNIPEVSSPEKGSMKESGPGRVPPLNYFEDSLVVSPMAVVVTRYLYHMAPDRDLDRLAGASDSEAVGLFASQIASAVDWGGELEELKAIRDHEKKAAEAVQEALRAQLAIERKARATEEEAMRSELEAALNEKTAVEAELEDTKARAAKEAERMRDEVANAWALGKEEFLQSAEFERLCAKKSVAYLKSGFEGIVAQFQANDYSEEEHPTPFLDLKKALRKMPEDDEGAEEEEEEGEASGDEGTPPSPPPL</sequence>
<feature type="region of interest" description="Disordered" evidence="2">
    <location>
        <begin position="479"/>
        <end position="529"/>
    </location>
</feature>
<dbReference type="Proteomes" id="UP000250235">
    <property type="component" value="Unassembled WGS sequence"/>
</dbReference>
<organism evidence="3 4">
    <name type="scientific">Dorcoceras hygrometricum</name>
    <dbReference type="NCBI Taxonomy" id="472368"/>
    <lineage>
        <taxon>Eukaryota</taxon>
        <taxon>Viridiplantae</taxon>
        <taxon>Streptophyta</taxon>
        <taxon>Embryophyta</taxon>
        <taxon>Tracheophyta</taxon>
        <taxon>Spermatophyta</taxon>
        <taxon>Magnoliopsida</taxon>
        <taxon>eudicotyledons</taxon>
        <taxon>Gunneridae</taxon>
        <taxon>Pentapetalae</taxon>
        <taxon>asterids</taxon>
        <taxon>lamiids</taxon>
        <taxon>Lamiales</taxon>
        <taxon>Gesneriaceae</taxon>
        <taxon>Didymocarpoideae</taxon>
        <taxon>Trichosporeae</taxon>
        <taxon>Loxocarpinae</taxon>
        <taxon>Dorcoceras</taxon>
    </lineage>
</organism>
<evidence type="ECO:0000313" key="4">
    <source>
        <dbReference type="Proteomes" id="UP000250235"/>
    </source>
</evidence>
<keyword evidence="1" id="KW-0175">Coiled coil</keyword>
<keyword evidence="4" id="KW-1185">Reference proteome</keyword>
<evidence type="ECO:0000256" key="1">
    <source>
        <dbReference type="SAM" id="Coils"/>
    </source>
</evidence>
<feature type="coiled-coil region" evidence="1">
    <location>
        <begin position="361"/>
        <end position="435"/>
    </location>
</feature>
<protein>
    <submittedName>
        <fullName evidence="3">Uncharacterized protein</fullName>
    </submittedName>
</protein>
<evidence type="ECO:0000256" key="2">
    <source>
        <dbReference type="SAM" id="MobiDB-lite"/>
    </source>
</evidence>
<feature type="compositionally biased region" description="Basic and acidic residues" evidence="2">
    <location>
        <begin position="251"/>
        <end position="261"/>
    </location>
</feature>
<name>A0A2Z7BJZ2_9LAMI</name>
<feature type="compositionally biased region" description="Basic and acidic residues" evidence="2">
    <location>
        <begin position="484"/>
        <end position="501"/>
    </location>
</feature>
<reference evidence="3 4" key="1">
    <citation type="journal article" date="2015" name="Proc. Natl. Acad. Sci. U.S.A.">
        <title>The resurrection genome of Boea hygrometrica: A blueprint for survival of dehydration.</title>
        <authorList>
            <person name="Xiao L."/>
            <person name="Yang G."/>
            <person name="Zhang L."/>
            <person name="Yang X."/>
            <person name="Zhao S."/>
            <person name="Ji Z."/>
            <person name="Zhou Q."/>
            <person name="Hu M."/>
            <person name="Wang Y."/>
            <person name="Chen M."/>
            <person name="Xu Y."/>
            <person name="Jin H."/>
            <person name="Xiao X."/>
            <person name="Hu G."/>
            <person name="Bao F."/>
            <person name="Hu Y."/>
            <person name="Wan P."/>
            <person name="Li L."/>
            <person name="Deng X."/>
            <person name="Kuang T."/>
            <person name="Xiang C."/>
            <person name="Zhu J.K."/>
            <person name="Oliver M.J."/>
            <person name="He Y."/>
        </authorList>
    </citation>
    <scope>NUCLEOTIDE SEQUENCE [LARGE SCALE GENOMIC DNA]</scope>
    <source>
        <strain evidence="4">cv. XS01</strain>
    </source>
</reference>
<feature type="compositionally biased region" description="Acidic residues" evidence="2">
    <location>
        <begin position="502"/>
        <end position="518"/>
    </location>
</feature>
<proteinExistence type="predicted"/>